<dbReference type="Pfam" id="PF13876">
    <property type="entry name" value="Phage_gp49_66"/>
    <property type="match status" value="1"/>
</dbReference>
<proteinExistence type="predicted"/>
<reference evidence="1 2" key="1">
    <citation type="submission" date="2021-01" db="EMBL/GenBank/DDBJ databases">
        <title>Genome Characterization of a novel Stenotrophomonas isolate with high keratinase activity.</title>
        <authorList>
            <person name="Cao Z.-J."/>
        </authorList>
    </citation>
    <scope>NUCLEOTIDE SEQUENCE [LARGE SCALE GENOMIC DNA]</scope>
    <source>
        <strain evidence="1 2">DHHJ</strain>
    </source>
</reference>
<protein>
    <submittedName>
        <fullName evidence="1">Uncharacterized protein</fullName>
    </submittedName>
</protein>
<dbReference type="Proteomes" id="UP000596095">
    <property type="component" value="Chromosome"/>
</dbReference>
<evidence type="ECO:0000313" key="2">
    <source>
        <dbReference type="Proteomes" id="UP000596095"/>
    </source>
</evidence>
<dbReference type="RefSeq" id="WP_201116960.1">
    <property type="nucleotide sequence ID" value="NZ_CP067993.1"/>
</dbReference>
<accession>A0ABD7C084</accession>
<dbReference type="EMBL" id="CP067993">
    <property type="protein sequence ID" value="QQQ41301.1"/>
    <property type="molecule type" value="Genomic_DNA"/>
</dbReference>
<dbReference type="AlphaFoldDB" id="A0ABD7C084"/>
<sequence>MSRVTLAEIEAEIVVEFYARGAGAFSNNYLTKEHYSALDQVTLCVLILRNGCKVIGVNYGAIDPADFDAALGRAAAREEAIDQCWPLLGFRRRDQIAGTADAAAASEPEVIKPSIGRKVWFWPASFGEWPQGMTVVPRGEDDQDGPQPLDATIVYVHNDRLVNLLVVDHAGVMFPIQNVQLVQPGDQACATGHRAEWMPYQVGQAKKAGGA</sequence>
<organism evidence="1 2">
    <name type="scientific">Stenotrophomonas maltophilia</name>
    <name type="common">Pseudomonas maltophilia</name>
    <name type="synonym">Xanthomonas maltophilia</name>
    <dbReference type="NCBI Taxonomy" id="40324"/>
    <lineage>
        <taxon>Bacteria</taxon>
        <taxon>Pseudomonadati</taxon>
        <taxon>Pseudomonadota</taxon>
        <taxon>Gammaproteobacteria</taxon>
        <taxon>Lysobacterales</taxon>
        <taxon>Lysobacteraceae</taxon>
        <taxon>Stenotrophomonas</taxon>
        <taxon>Stenotrophomonas maltophilia group</taxon>
    </lineage>
</organism>
<dbReference type="InterPro" id="IPR025915">
    <property type="entry name" value="Phage_gp49_66"/>
</dbReference>
<evidence type="ECO:0000313" key="1">
    <source>
        <dbReference type="EMBL" id="QQQ41301.1"/>
    </source>
</evidence>
<name>A0ABD7C084_STEMA</name>
<gene>
    <name evidence="1" type="ORF">JJL50_15250</name>
</gene>